<organism evidence="7 8">
    <name type="scientific">Helicobacter apodemus</name>
    <dbReference type="NCBI Taxonomy" id="135569"/>
    <lineage>
        <taxon>Bacteria</taxon>
        <taxon>Pseudomonadati</taxon>
        <taxon>Campylobacterota</taxon>
        <taxon>Epsilonproteobacteria</taxon>
        <taxon>Campylobacterales</taxon>
        <taxon>Helicobacteraceae</taxon>
        <taxon>Helicobacter</taxon>
    </lineage>
</organism>
<dbReference type="PANTHER" id="PTHR30086:SF20">
    <property type="entry name" value="ARGININE EXPORTER PROTEIN ARGO-RELATED"/>
    <property type="match status" value="1"/>
</dbReference>
<evidence type="ECO:0000256" key="1">
    <source>
        <dbReference type="ARBA" id="ARBA00004651"/>
    </source>
</evidence>
<dbReference type="InterPro" id="IPR001123">
    <property type="entry name" value="LeuE-type"/>
</dbReference>
<feature type="transmembrane region" description="Helical" evidence="6">
    <location>
        <begin position="191"/>
        <end position="212"/>
    </location>
</feature>
<dbReference type="EMBL" id="JRPC02000011">
    <property type="protein sequence ID" value="TLE15961.1"/>
    <property type="molecule type" value="Genomic_DNA"/>
</dbReference>
<comment type="caution">
    <text evidence="7">The sequence shown here is derived from an EMBL/GenBank/DDBJ whole genome shotgun (WGS) entry which is preliminary data.</text>
</comment>
<dbReference type="Proteomes" id="UP000029920">
    <property type="component" value="Unassembled WGS sequence"/>
</dbReference>
<evidence type="ECO:0000256" key="2">
    <source>
        <dbReference type="ARBA" id="ARBA00022475"/>
    </source>
</evidence>
<protein>
    <submittedName>
        <fullName evidence="7">LysE family translocator</fullName>
    </submittedName>
</protein>
<gene>
    <name evidence="7" type="ORF">LS72_005220</name>
</gene>
<evidence type="ECO:0000256" key="5">
    <source>
        <dbReference type="ARBA" id="ARBA00023136"/>
    </source>
</evidence>
<name>A0A4U8UDN1_9HELI</name>
<keyword evidence="8" id="KW-1185">Reference proteome</keyword>
<dbReference type="GO" id="GO:0005886">
    <property type="term" value="C:plasma membrane"/>
    <property type="evidence" value="ECO:0007669"/>
    <property type="project" value="UniProtKB-SubCell"/>
</dbReference>
<dbReference type="GO" id="GO:0015171">
    <property type="term" value="F:amino acid transmembrane transporter activity"/>
    <property type="evidence" value="ECO:0007669"/>
    <property type="project" value="TreeGrafter"/>
</dbReference>
<feature type="transmembrane region" description="Helical" evidence="6">
    <location>
        <begin position="6"/>
        <end position="27"/>
    </location>
</feature>
<evidence type="ECO:0000313" key="8">
    <source>
        <dbReference type="Proteomes" id="UP000029920"/>
    </source>
</evidence>
<evidence type="ECO:0000256" key="4">
    <source>
        <dbReference type="ARBA" id="ARBA00022989"/>
    </source>
</evidence>
<proteinExistence type="predicted"/>
<accession>A0A4U8UDN1</accession>
<evidence type="ECO:0000313" key="7">
    <source>
        <dbReference type="EMBL" id="TLE15961.1"/>
    </source>
</evidence>
<feature type="transmembrane region" description="Helical" evidence="6">
    <location>
        <begin position="69"/>
        <end position="91"/>
    </location>
</feature>
<evidence type="ECO:0000256" key="3">
    <source>
        <dbReference type="ARBA" id="ARBA00022692"/>
    </source>
</evidence>
<dbReference type="Pfam" id="PF01810">
    <property type="entry name" value="LysE"/>
    <property type="match status" value="1"/>
</dbReference>
<comment type="subcellular location">
    <subcellularLocation>
        <location evidence="1">Cell membrane</location>
        <topology evidence="1">Multi-pass membrane protein</topology>
    </subcellularLocation>
</comment>
<keyword evidence="4 6" id="KW-1133">Transmembrane helix</keyword>
<keyword evidence="5 6" id="KW-0472">Membrane</keyword>
<dbReference type="RefSeq" id="WP_034552617.1">
    <property type="nucleotide sequence ID" value="NZ_JRPC02000011.1"/>
</dbReference>
<sequence>MLEVLFAYILAVFLLIATPGPVVALVLRNASFYGFKVALFTSIGTNFASLILIVLAIAVILGVFQVSPFVLSLLSLLGCVFIFYLGFISLYQTFKSYQDESIDNSNAQLPKPNNAKKTFIASFLEGFGIAISNPKDIIFFIAFFPQFIHISPSITLSLSLLVAIWILLDFSILMSYAILMQKVIFLRYKNGIGIVSDSILMLVGIFGGYYLLRGLYESYSL</sequence>
<keyword evidence="3 6" id="KW-0812">Transmembrane</keyword>
<feature type="transmembrane region" description="Helical" evidence="6">
    <location>
        <begin position="160"/>
        <end position="179"/>
    </location>
</feature>
<dbReference type="AlphaFoldDB" id="A0A4U8UDN1"/>
<evidence type="ECO:0000256" key="6">
    <source>
        <dbReference type="SAM" id="Phobius"/>
    </source>
</evidence>
<reference evidence="7 8" key="1">
    <citation type="journal article" date="2014" name="Genome Announc.">
        <title>Draft genome sequences of eight enterohepatic helicobacter species isolated from both laboratory and wild rodents.</title>
        <authorList>
            <person name="Sheh A."/>
            <person name="Shen Z."/>
            <person name="Fox J.G."/>
        </authorList>
    </citation>
    <scope>NUCLEOTIDE SEQUENCE [LARGE SCALE GENOMIC DNA]</scope>
    <source>
        <strain evidence="7 8">MIT-03-7007</strain>
    </source>
</reference>
<feature type="transmembrane region" description="Helical" evidence="6">
    <location>
        <begin position="39"/>
        <end position="63"/>
    </location>
</feature>
<keyword evidence="2" id="KW-1003">Cell membrane</keyword>
<dbReference type="PANTHER" id="PTHR30086">
    <property type="entry name" value="ARGININE EXPORTER PROTEIN ARGO"/>
    <property type="match status" value="1"/>
</dbReference>